<keyword evidence="3" id="KW-0378">Hydrolase</keyword>
<sequence>MFSWFKKKTAPAHPASLRIDIHSHLLPGLDDGVQTYEDAEEIITRFEQLGYRKLITTPHVMSDAYRNTPEIIGDALQKLRAHLKERNISMEVDAAAEYYLDENVFRMLENDAPLLTFGKKLLLFETNFLNEPFNLKEFIFKANTKGYRPVLAHPERYLYLQNDIEKAKDLMDRGVLLQVNISSITGYYSKEAQRTAHKLIDRGWVHLLGSDCHAKQHVQLVGVAQSQKHFQKALSLPLLNNSL</sequence>
<evidence type="ECO:0000256" key="1">
    <source>
        <dbReference type="ARBA" id="ARBA00005750"/>
    </source>
</evidence>
<protein>
    <recommendedName>
        <fullName evidence="2">protein-tyrosine-phosphatase</fullName>
        <ecNumber evidence="2">3.1.3.48</ecNumber>
    </recommendedName>
</protein>
<comment type="similarity">
    <text evidence="1">Belongs to the metallo-dependent hydrolases superfamily. CpsB/CapC family.</text>
</comment>
<dbReference type="Pfam" id="PF19567">
    <property type="entry name" value="CpsB_CapC"/>
    <property type="match status" value="1"/>
</dbReference>
<organism evidence="5 6">
    <name type="scientific">Chryseolinea serpens</name>
    <dbReference type="NCBI Taxonomy" id="947013"/>
    <lineage>
        <taxon>Bacteria</taxon>
        <taxon>Pseudomonadati</taxon>
        <taxon>Bacteroidota</taxon>
        <taxon>Cytophagia</taxon>
        <taxon>Cytophagales</taxon>
        <taxon>Fulvivirgaceae</taxon>
        <taxon>Chryseolinea</taxon>
    </lineage>
</organism>
<dbReference type="OrthoDB" id="9788539at2"/>
<dbReference type="RefSeq" id="WP_073136320.1">
    <property type="nucleotide sequence ID" value="NZ_FQWQ01000002.1"/>
</dbReference>
<dbReference type="InterPro" id="IPR016195">
    <property type="entry name" value="Pol/histidinol_Pase-like"/>
</dbReference>
<reference evidence="5" key="1">
    <citation type="submission" date="2016-11" db="EMBL/GenBank/DDBJ databases">
        <authorList>
            <person name="Jaros S."/>
            <person name="Januszkiewicz K."/>
            <person name="Wedrychowicz H."/>
        </authorList>
    </citation>
    <scope>NUCLEOTIDE SEQUENCE [LARGE SCALE GENOMIC DNA]</scope>
    <source>
        <strain evidence="5">DSM 24574</strain>
    </source>
</reference>
<dbReference type="InterPro" id="IPR016667">
    <property type="entry name" value="Caps_polysacc_synth_CpsB/CapC"/>
</dbReference>
<gene>
    <name evidence="5" type="ORF">SAMN04488109_3455</name>
</gene>
<evidence type="ECO:0000256" key="2">
    <source>
        <dbReference type="ARBA" id="ARBA00013064"/>
    </source>
</evidence>
<name>A0A1M5RKY9_9BACT</name>
<dbReference type="STRING" id="947013.SAMN04488109_3455"/>
<dbReference type="AlphaFoldDB" id="A0A1M5RKY9"/>
<evidence type="ECO:0000256" key="4">
    <source>
        <dbReference type="ARBA" id="ARBA00051722"/>
    </source>
</evidence>
<keyword evidence="6" id="KW-1185">Reference proteome</keyword>
<evidence type="ECO:0000313" key="6">
    <source>
        <dbReference type="Proteomes" id="UP000184212"/>
    </source>
</evidence>
<accession>A0A1M5RKY9</accession>
<evidence type="ECO:0000313" key="5">
    <source>
        <dbReference type="EMBL" id="SHH26997.1"/>
    </source>
</evidence>
<dbReference type="Gene3D" id="3.20.20.140">
    <property type="entry name" value="Metal-dependent hydrolases"/>
    <property type="match status" value="1"/>
</dbReference>
<dbReference type="Proteomes" id="UP000184212">
    <property type="component" value="Unassembled WGS sequence"/>
</dbReference>
<dbReference type="EMBL" id="FQWQ01000002">
    <property type="protein sequence ID" value="SHH26997.1"/>
    <property type="molecule type" value="Genomic_DNA"/>
</dbReference>
<evidence type="ECO:0000256" key="3">
    <source>
        <dbReference type="ARBA" id="ARBA00022801"/>
    </source>
</evidence>
<dbReference type="PANTHER" id="PTHR39181">
    <property type="entry name" value="TYROSINE-PROTEIN PHOSPHATASE YWQE"/>
    <property type="match status" value="1"/>
</dbReference>
<dbReference type="PIRSF" id="PIRSF016557">
    <property type="entry name" value="Caps_synth_CpsB"/>
    <property type="match status" value="1"/>
</dbReference>
<dbReference type="SUPFAM" id="SSF89550">
    <property type="entry name" value="PHP domain-like"/>
    <property type="match status" value="1"/>
</dbReference>
<proteinExistence type="inferred from homology"/>
<dbReference type="GO" id="GO:0030145">
    <property type="term" value="F:manganese ion binding"/>
    <property type="evidence" value="ECO:0007669"/>
    <property type="project" value="InterPro"/>
</dbReference>
<dbReference type="GO" id="GO:0004725">
    <property type="term" value="F:protein tyrosine phosphatase activity"/>
    <property type="evidence" value="ECO:0007669"/>
    <property type="project" value="UniProtKB-EC"/>
</dbReference>
<dbReference type="PANTHER" id="PTHR39181:SF1">
    <property type="entry name" value="TYROSINE-PROTEIN PHOSPHATASE YWQE"/>
    <property type="match status" value="1"/>
</dbReference>
<dbReference type="EC" id="3.1.3.48" evidence="2"/>
<comment type="catalytic activity">
    <reaction evidence="4">
        <text>O-phospho-L-tyrosyl-[protein] + H2O = L-tyrosyl-[protein] + phosphate</text>
        <dbReference type="Rhea" id="RHEA:10684"/>
        <dbReference type="Rhea" id="RHEA-COMP:10136"/>
        <dbReference type="Rhea" id="RHEA-COMP:20101"/>
        <dbReference type="ChEBI" id="CHEBI:15377"/>
        <dbReference type="ChEBI" id="CHEBI:43474"/>
        <dbReference type="ChEBI" id="CHEBI:46858"/>
        <dbReference type="ChEBI" id="CHEBI:61978"/>
        <dbReference type="EC" id="3.1.3.48"/>
    </reaction>
</comment>